<dbReference type="Gramene" id="OMERI09G00690.1">
    <property type="protein sequence ID" value="OMERI09G00690.1"/>
    <property type="gene ID" value="OMERI09G00690"/>
</dbReference>
<keyword evidence="2" id="KW-1185">Reference proteome</keyword>
<dbReference type="Proteomes" id="UP000008021">
    <property type="component" value="Chromosome 9"/>
</dbReference>
<evidence type="ECO:0000313" key="1">
    <source>
        <dbReference type="EnsemblPlants" id="OMERI09G00690.1"/>
    </source>
</evidence>
<accession>A0A0E0EPH0</accession>
<reference evidence="1" key="1">
    <citation type="submission" date="2015-04" db="UniProtKB">
        <authorList>
            <consortium name="EnsemblPlants"/>
        </authorList>
    </citation>
    <scope>IDENTIFICATION</scope>
</reference>
<proteinExistence type="predicted"/>
<dbReference type="AlphaFoldDB" id="A0A0E0EPH0"/>
<sequence>MDGHGRLAREVWQRTAFGRRGSGGRSARRPARRVEARPVVAETGMARGGAASGGRPAWLYETRWQWMRLAWHSEAWVAAEVAGTMRRGAAGSDGGRHSARRICQSVRRDLRRKKAGRRGAPVQWFHMSAEVGRWWSIGAPAVDSQVVSGR</sequence>
<name>A0A0E0EPH0_9ORYZ</name>
<reference evidence="1" key="2">
    <citation type="submission" date="2018-05" db="EMBL/GenBank/DDBJ databases">
        <title>OmerRS3 (Oryza meridionalis Reference Sequence Version 3).</title>
        <authorList>
            <person name="Zhang J."/>
            <person name="Kudrna D."/>
            <person name="Lee S."/>
            <person name="Talag J."/>
            <person name="Welchert J."/>
            <person name="Wing R.A."/>
        </authorList>
    </citation>
    <scope>NUCLEOTIDE SEQUENCE [LARGE SCALE GENOMIC DNA]</scope>
    <source>
        <strain evidence="1">cv. OR44</strain>
    </source>
</reference>
<protein>
    <submittedName>
        <fullName evidence="1">Uncharacterized protein</fullName>
    </submittedName>
</protein>
<dbReference type="HOGENOM" id="CLU_120306_0_0_1"/>
<organism evidence="1">
    <name type="scientific">Oryza meridionalis</name>
    <dbReference type="NCBI Taxonomy" id="40149"/>
    <lineage>
        <taxon>Eukaryota</taxon>
        <taxon>Viridiplantae</taxon>
        <taxon>Streptophyta</taxon>
        <taxon>Embryophyta</taxon>
        <taxon>Tracheophyta</taxon>
        <taxon>Spermatophyta</taxon>
        <taxon>Magnoliopsida</taxon>
        <taxon>Liliopsida</taxon>
        <taxon>Poales</taxon>
        <taxon>Poaceae</taxon>
        <taxon>BOP clade</taxon>
        <taxon>Oryzoideae</taxon>
        <taxon>Oryzeae</taxon>
        <taxon>Oryzinae</taxon>
        <taxon>Oryza</taxon>
    </lineage>
</organism>
<evidence type="ECO:0000313" key="2">
    <source>
        <dbReference type="Proteomes" id="UP000008021"/>
    </source>
</evidence>
<dbReference type="EnsemblPlants" id="OMERI09G00690.1">
    <property type="protein sequence ID" value="OMERI09G00690.1"/>
    <property type="gene ID" value="OMERI09G00690"/>
</dbReference>